<evidence type="ECO:0000313" key="3">
    <source>
        <dbReference type="Proteomes" id="UP000176204"/>
    </source>
</evidence>
<dbReference type="Pfam" id="PF08212">
    <property type="entry name" value="Lipocalin_2"/>
    <property type="match status" value="1"/>
</dbReference>
<dbReference type="AlphaFoldDB" id="A0A1H6MFV6"/>
<dbReference type="STRING" id="1679444.PYTT_2484"/>
<accession>A0A1H6MFV6</accession>
<organism evidence="2 3">
    <name type="scientific">Akkermansia glycaniphila</name>
    <dbReference type="NCBI Taxonomy" id="1679444"/>
    <lineage>
        <taxon>Bacteria</taxon>
        <taxon>Pseudomonadati</taxon>
        <taxon>Verrucomicrobiota</taxon>
        <taxon>Verrucomicrobiia</taxon>
        <taxon>Verrucomicrobiales</taxon>
        <taxon>Akkermansiaceae</taxon>
        <taxon>Akkermansia</taxon>
    </lineage>
</organism>
<evidence type="ECO:0000259" key="1">
    <source>
        <dbReference type="Pfam" id="PF08212"/>
    </source>
</evidence>
<dbReference type="InterPro" id="IPR012674">
    <property type="entry name" value="Calycin"/>
</dbReference>
<dbReference type="Proteomes" id="UP000176204">
    <property type="component" value="Chromosome I"/>
</dbReference>
<dbReference type="SUPFAM" id="SSF50814">
    <property type="entry name" value="Lipocalins"/>
    <property type="match status" value="1"/>
</dbReference>
<reference evidence="3" key="1">
    <citation type="submission" date="2016-09" db="EMBL/GenBank/DDBJ databases">
        <authorList>
            <person name="Koehorst J."/>
        </authorList>
    </citation>
    <scope>NUCLEOTIDE SEQUENCE [LARGE SCALE GENOMIC DNA]</scope>
</reference>
<evidence type="ECO:0000313" key="2">
    <source>
        <dbReference type="EMBL" id="SEI00450.1"/>
    </source>
</evidence>
<sequence>MDFLFDIHSKNKFQATNRQTLVSQFRKAMKPLTITALLPLCALLSIPLLSGCRSSRTDIDTRSVRKLDINKYMGRWYEIARFDHRFERGLVGVTAEYSLLPNGKIQVLNSGYEHSFDGTHKTIAGKASQPDPLEPGRLKVSFFPLVSSDYYILELDEVHYSFALIGSSSDRYLWILSRTAELPEDTKEYLLDRAKARGYDTSRLYWTPQHKIRPSAETHSPSGNP</sequence>
<dbReference type="GO" id="GO:0006950">
    <property type="term" value="P:response to stress"/>
    <property type="evidence" value="ECO:0007669"/>
    <property type="project" value="UniProtKB-ARBA"/>
</dbReference>
<dbReference type="PRINTS" id="PR01171">
    <property type="entry name" value="BCTLIPOCALIN"/>
</dbReference>
<proteinExistence type="predicted"/>
<gene>
    <name evidence="2" type="ORF">PYTT_2484</name>
</gene>
<keyword evidence="3" id="KW-1185">Reference proteome</keyword>
<dbReference type="Gene3D" id="2.40.128.20">
    <property type="match status" value="1"/>
</dbReference>
<dbReference type="PANTHER" id="PTHR10612:SF34">
    <property type="entry name" value="APOLIPOPROTEIN D"/>
    <property type="match status" value="1"/>
</dbReference>
<dbReference type="PROSITE" id="PS00213">
    <property type="entry name" value="LIPOCALIN"/>
    <property type="match status" value="1"/>
</dbReference>
<dbReference type="InterPro" id="IPR022272">
    <property type="entry name" value="Lipocalin_CS"/>
</dbReference>
<dbReference type="InterPro" id="IPR000566">
    <property type="entry name" value="Lipocln_cytosolic_FA-bd_dom"/>
</dbReference>
<dbReference type="KEGG" id="agl:PYTT_2484"/>
<name>A0A1H6MFV6_9BACT</name>
<dbReference type="CDD" id="cd19438">
    <property type="entry name" value="lipocalin_Blc-like"/>
    <property type="match status" value="1"/>
</dbReference>
<dbReference type="InterPro" id="IPR002446">
    <property type="entry name" value="Lipocalin_bac"/>
</dbReference>
<dbReference type="EMBL" id="LT629973">
    <property type="protein sequence ID" value="SEI00450.1"/>
    <property type="molecule type" value="Genomic_DNA"/>
</dbReference>
<protein>
    <submittedName>
        <fullName evidence="2">Calycin</fullName>
    </submittedName>
</protein>
<feature type="domain" description="Lipocalin/cytosolic fatty-acid binding" evidence="1">
    <location>
        <begin position="67"/>
        <end position="209"/>
    </location>
</feature>
<dbReference type="PANTHER" id="PTHR10612">
    <property type="entry name" value="APOLIPOPROTEIN D"/>
    <property type="match status" value="1"/>
</dbReference>
<dbReference type="InterPro" id="IPR047202">
    <property type="entry name" value="Lipocalin_Blc-like_dom"/>
</dbReference>